<dbReference type="Pfam" id="PF01547">
    <property type="entry name" value="SBP_bac_1"/>
    <property type="match status" value="1"/>
</dbReference>
<dbReference type="PROSITE" id="PS51257">
    <property type="entry name" value="PROKAR_LIPOPROTEIN"/>
    <property type="match status" value="1"/>
</dbReference>
<dbReference type="PANTHER" id="PTHR43649:SF33">
    <property type="entry name" value="POLYGALACTURONAN_RHAMNOGALACTURONAN-BINDING PROTEIN YTCQ"/>
    <property type="match status" value="1"/>
</dbReference>
<keyword evidence="2 6" id="KW-0732">Signal</keyword>
<keyword evidence="4" id="KW-0564">Palmitate</keyword>
<dbReference type="SUPFAM" id="SSF53850">
    <property type="entry name" value="Periplasmic binding protein-like II"/>
    <property type="match status" value="1"/>
</dbReference>
<evidence type="ECO:0000256" key="2">
    <source>
        <dbReference type="ARBA" id="ARBA00022729"/>
    </source>
</evidence>
<dbReference type="PANTHER" id="PTHR43649">
    <property type="entry name" value="ARABINOSE-BINDING PROTEIN-RELATED"/>
    <property type="match status" value="1"/>
</dbReference>
<sequence length="426" mass="47805">MKRKLAATLLGITLVATTMLTGCGKTNESGKVDDGKNTSNEEVTIKYATYSAGPDHIKDLEAMIDEFEKQNENINVEYEVIGFNDYFTKLQTQATSKTLPDVFEINYENFVTYANNGVLKDVTEIAKSDETFDESVLTKGAIDHFKYQDKLYGLTEKFSNVVMYYNKDLFDAAGLEYPKPDWTWKDELKAAQALTKDGVYGTYSPVQYNELYKTVAQNGGSLFDAEGKPTINSKENIEAVQWMIDKMNKYNVQPTPEQMSGKSPEDMFKNGEIAMLRTGSWMLGVFADAPFNWDIALEPANTDKVHHVFVDGIVASANTKHADAAWKFIKFMSVDPTATKLRVESGWDLPVVDNEEVRESFLNIEKPESREVIFEALETGIVPPTVLNYSRVQDKINEELSKAVIGQVTVEEGLNEAQAKVEKIVK</sequence>
<proteinExistence type="predicted"/>
<dbReference type="InterPro" id="IPR006059">
    <property type="entry name" value="SBP"/>
</dbReference>
<feature type="chain" id="PRO_5039419648" evidence="6">
    <location>
        <begin position="22"/>
        <end position="426"/>
    </location>
</feature>
<dbReference type="RefSeq" id="WP_091687176.1">
    <property type="nucleotide sequence ID" value="NZ_BAABFM010000073.1"/>
</dbReference>
<keyword evidence="3" id="KW-0472">Membrane</keyword>
<feature type="signal peptide" evidence="6">
    <location>
        <begin position="1"/>
        <end position="21"/>
    </location>
</feature>
<evidence type="ECO:0000256" key="1">
    <source>
        <dbReference type="ARBA" id="ARBA00022475"/>
    </source>
</evidence>
<protein>
    <submittedName>
        <fullName evidence="7">Carbohydrate ABC transporter substrate-binding protein, CUT1 family</fullName>
    </submittedName>
</protein>
<name>A0A1I5GN35_9FIRM</name>
<evidence type="ECO:0000313" key="8">
    <source>
        <dbReference type="Proteomes" id="UP000198806"/>
    </source>
</evidence>
<evidence type="ECO:0000256" key="6">
    <source>
        <dbReference type="SAM" id="SignalP"/>
    </source>
</evidence>
<dbReference type="InterPro" id="IPR050490">
    <property type="entry name" value="Bact_solute-bd_prot1"/>
</dbReference>
<evidence type="ECO:0000313" key="7">
    <source>
        <dbReference type="EMBL" id="SFO37474.1"/>
    </source>
</evidence>
<organism evidence="7 8">
    <name type="scientific">Anaerocolumna aminovalerica</name>
    <dbReference type="NCBI Taxonomy" id="1527"/>
    <lineage>
        <taxon>Bacteria</taxon>
        <taxon>Bacillati</taxon>
        <taxon>Bacillota</taxon>
        <taxon>Clostridia</taxon>
        <taxon>Lachnospirales</taxon>
        <taxon>Lachnospiraceae</taxon>
        <taxon>Anaerocolumna</taxon>
    </lineage>
</organism>
<evidence type="ECO:0000256" key="4">
    <source>
        <dbReference type="ARBA" id="ARBA00023139"/>
    </source>
</evidence>
<dbReference type="Gene3D" id="3.40.190.10">
    <property type="entry name" value="Periplasmic binding protein-like II"/>
    <property type="match status" value="1"/>
</dbReference>
<accession>A0A1I5GN35</accession>
<dbReference type="OrthoDB" id="362670at2"/>
<dbReference type="STRING" id="1527.SAMN04489757_12110"/>
<keyword evidence="1" id="KW-1003">Cell membrane</keyword>
<dbReference type="Proteomes" id="UP000198806">
    <property type="component" value="Unassembled WGS sequence"/>
</dbReference>
<keyword evidence="5" id="KW-0449">Lipoprotein</keyword>
<dbReference type="AlphaFoldDB" id="A0A1I5GN35"/>
<evidence type="ECO:0000256" key="5">
    <source>
        <dbReference type="ARBA" id="ARBA00023288"/>
    </source>
</evidence>
<dbReference type="CDD" id="cd13585">
    <property type="entry name" value="PBP2_TMBP_like"/>
    <property type="match status" value="1"/>
</dbReference>
<dbReference type="EMBL" id="FOWD01000021">
    <property type="protein sequence ID" value="SFO37474.1"/>
    <property type="molecule type" value="Genomic_DNA"/>
</dbReference>
<evidence type="ECO:0000256" key="3">
    <source>
        <dbReference type="ARBA" id="ARBA00023136"/>
    </source>
</evidence>
<keyword evidence="8" id="KW-1185">Reference proteome</keyword>
<reference evidence="7 8" key="1">
    <citation type="submission" date="2016-10" db="EMBL/GenBank/DDBJ databases">
        <authorList>
            <person name="de Groot N.N."/>
        </authorList>
    </citation>
    <scope>NUCLEOTIDE SEQUENCE [LARGE SCALE GENOMIC DNA]</scope>
    <source>
        <strain evidence="7 8">DSM 1283</strain>
    </source>
</reference>
<gene>
    <name evidence="7" type="ORF">SAMN04489757_12110</name>
</gene>